<feature type="compositionally biased region" description="Basic and acidic residues" evidence="1">
    <location>
        <begin position="429"/>
        <end position="440"/>
    </location>
</feature>
<dbReference type="Proteomes" id="UP000663760">
    <property type="component" value="Chromosome 17"/>
</dbReference>
<feature type="compositionally biased region" description="Basic and acidic residues" evidence="1">
    <location>
        <begin position="529"/>
        <end position="540"/>
    </location>
</feature>
<organism evidence="2 3">
    <name type="scientific">Spirodela intermedia</name>
    <name type="common">Intermediate duckweed</name>
    <dbReference type="NCBI Taxonomy" id="51605"/>
    <lineage>
        <taxon>Eukaryota</taxon>
        <taxon>Viridiplantae</taxon>
        <taxon>Streptophyta</taxon>
        <taxon>Embryophyta</taxon>
        <taxon>Tracheophyta</taxon>
        <taxon>Spermatophyta</taxon>
        <taxon>Magnoliopsida</taxon>
        <taxon>Liliopsida</taxon>
        <taxon>Araceae</taxon>
        <taxon>Lemnoideae</taxon>
        <taxon>Spirodela</taxon>
    </lineage>
</organism>
<feature type="region of interest" description="Disordered" evidence="1">
    <location>
        <begin position="429"/>
        <end position="448"/>
    </location>
</feature>
<feature type="region of interest" description="Disordered" evidence="1">
    <location>
        <begin position="516"/>
        <end position="545"/>
    </location>
</feature>
<proteinExistence type="predicted"/>
<sequence length="665" mass="72348">MIRHRERERERGWYEYLGLDFNDELTALHGDGLISQDALQVVEHLLGLSRTKPRLCILVVPNQGALLHFDRRPISSLRSVLCPQFSHSSFLLHLHHCPVVVQEDGPAPGPLVGRDYGVHMELPKARIECDDPEAEAQPDAPAPPPEVVLAAPLQVLQEAPRPVGDVVGADVPVMLLVAELLLGLVHGDGLVHGLRGGFDVPGVDPDCPAEGGGAPDELGNCQHTLLRLRAINPLPADDVLVGGEVHPVPHCRHDDALCNGVVGDPLAVGERAVDVHHRLVVLTGEGVVDPLAALLNLPLDLVQVPPSASTRVGDLNQDGIPLPARVKLQHQLEGQQFQVDPLEDVQISGLQQPHVDPHRHNLDPHRPPKVFQADVPPLRFVLQPQHPAAAGEEMPSIVEGVEADEIGVEQGLEDLLPDGERPVDLRRREGAVEEESHPEPVESPPQEGWNHHQMIVVNPDVVVLGVDHLDHLLGEYLVGGDVGLPEGSIEAPCVVAGEGEHVVEERPEVLLAEAARTSMSSGKPSLSWKRTDSSSQEKLHPLPSPRRLALTGRRLATMMIRSWEREDGTSEARLLAWSSSSSDTTPGTVITRGSRFPALPPPPPPPTAGKFPDARSRRFVYDLDIIFAPTADPIRSLQTIDQHEEPKEGIRSENRKTDPKKNKKS</sequence>
<evidence type="ECO:0000256" key="1">
    <source>
        <dbReference type="SAM" id="MobiDB-lite"/>
    </source>
</evidence>
<accession>A0A7I8LK20</accession>
<name>A0A7I8LK20_SPIIN</name>
<reference evidence="2" key="1">
    <citation type="submission" date="2020-02" db="EMBL/GenBank/DDBJ databases">
        <authorList>
            <person name="Scholz U."/>
            <person name="Mascher M."/>
            <person name="Fiebig A."/>
        </authorList>
    </citation>
    <scope>NUCLEOTIDE SEQUENCE</scope>
</reference>
<feature type="compositionally biased region" description="Polar residues" evidence="1">
    <location>
        <begin position="578"/>
        <end position="588"/>
    </location>
</feature>
<protein>
    <submittedName>
        <fullName evidence="2">Uncharacterized protein</fullName>
    </submittedName>
</protein>
<evidence type="ECO:0000313" key="3">
    <source>
        <dbReference type="Proteomes" id="UP000663760"/>
    </source>
</evidence>
<feature type="compositionally biased region" description="Pro residues" evidence="1">
    <location>
        <begin position="598"/>
        <end position="607"/>
    </location>
</feature>
<gene>
    <name evidence="2" type="ORF">SI8410_17020900</name>
</gene>
<evidence type="ECO:0000313" key="2">
    <source>
        <dbReference type="EMBL" id="CAA7410222.1"/>
    </source>
</evidence>
<keyword evidence="3" id="KW-1185">Reference proteome</keyword>
<dbReference type="AlphaFoldDB" id="A0A7I8LK20"/>
<feature type="compositionally biased region" description="Basic and acidic residues" evidence="1">
    <location>
        <begin position="641"/>
        <end position="665"/>
    </location>
</feature>
<dbReference type="EMBL" id="LR746280">
    <property type="protein sequence ID" value="CAA7410222.1"/>
    <property type="molecule type" value="Genomic_DNA"/>
</dbReference>
<feature type="region of interest" description="Disordered" evidence="1">
    <location>
        <begin position="578"/>
        <end position="613"/>
    </location>
</feature>
<feature type="region of interest" description="Disordered" evidence="1">
    <location>
        <begin position="632"/>
        <end position="665"/>
    </location>
</feature>